<keyword evidence="2" id="KW-0812">Transmembrane</keyword>
<feature type="compositionally biased region" description="Polar residues" evidence="1">
    <location>
        <begin position="1"/>
        <end position="11"/>
    </location>
</feature>
<evidence type="ECO:0008006" key="5">
    <source>
        <dbReference type="Google" id="ProtNLM"/>
    </source>
</evidence>
<feature type="transmembrane region" description="Helical" evidence="2">
    <location>
        <begin position="971"/>
        <end position="992"/>
    </location>
</feature>
<reference evidence="3" key="2">
    <citation type="submission" date="2020-09" db="EMBL/GenBank/DDBJ databases">
        <authorList>
            <person name="Sun Q."/>
            <person name="Ohkuma M."/>
        </authorList>
    </citation>
    <scope>NUCLEOTIDE SEQUENCE</scope>
    <source>
        <strain evidence="3">JCM 30078</strain>
    </source>
</reference>
<feature type="compositionally biased region" description="Basic and acidic residues" evidence="1">
    <location>
        <begin position="12"/>
        <end position="23"/>
    </location>
</feature>
<feature type="region of interest" description="Disordered" evidence="1">
    <location>
        <begin position="1"/>
        <end position="41"/>
    </location>
</feature>
<feature type="region of interest" description="Disordered" evidence="1">
    <location>
        <begin position="98"/>
        <end position="127"/>
    </location>
</feature>
<protein>
    <recommendedName>
        <fullName evidence="5">Type III effector HrpK</fullName>
    </recommendedName>
</protein>
<feature type="region of interest" description="Disordered" evidence="1">
    <location>
        <begin position="1072"/>
        <end position="1092"/>
    </location>
</feature>
<dbReference type="Proteomes" id="UP000635983">
    <property type="component" value="Unassembled WGS sequence"/>
</dbReference>
<dbReference type="RefSeq" id="WP_188982046.1">
    <property type="nucleotide sequence ID" value="NZ_BMPO01000002.1"/>
</dbReference>
<feature type="compositionally biased region" description="Basic and acidic residues" evidence="1">
    <location>
        <begin position="1072"/>
        <end position="1082"/>
    </location>
</feature>
<evidence type="ECO:0000256" key="2">
    <source>
        <dbReference type="SAM" id="Phobius"/>
    </source>
</evidence>
<dbReference type="AlphaFoldDB" id="A0A917UUF5"/>
<keyword evidence="4" id="KW-1185">Reference proteome</keyword>
<sequence>MSVKAATNSPVDTKESDSAKAWDEAAAGAKEAGIRWEKPEDDTRTAKEIIDDSELLKNLGNQQGVKDKLKERVGDFENDPDAAYRATQVLEHIEKFDGNGDRLVGGDTENGKVDGFNKKGNAKGGSEAERLVEFSENGFTSLKGELNHIDTAGDDKAAREDAEKLGIQWERPEDDKRSAKDIIEDSPLLKNLGNQSGVKDMLKERVGDFENDADAAFRAEQVLEHVVSFDGEGNRLVGDDVRNDSIDGFTKGGDAKNGTEAGRLQDFGKYGFSHLEGELQHTSKAPDDKEAREQAAALGIVWERPENDKRTAQEIIDGDPLLKNLGNQSGIKDMLKERVGDFENDADAAFRASQVLEHIETHDADGKVLSGGDVGNGSINGFTKGGEAKNGTEAGRLQDFGKYGFSSLKAPEPTDDSRIDFERETAGLPPASELDIGNLETTTTDANDKNKKLTVSEMTWQTLMKDWKTGIDNGTIAKDDDRAKMYNALRAQAASENGLDMVTLDMSMGQSTGKTNGSDFDSIIDREKVNEQVAELFGSESVQKDFLASQKKATDALPDKDGVRQKLEDTAFSEEYSRYIADLKENGKGELAEADINKTYASLAAFDPDKAAQFSQHMMIDATTMDLDKLMSDPSLISDDNTALATQDTIKTLLTALKKGGVDLPRRTVETERFVQEFLGNKQTAKAFGDALKELGATFAKNGTVTSDDINKVMSKDVYKTLGEGAQGSMLKTITELNANGALGSAGGMISLASGIYQLAGKGGTLADTPEERLAIAKDFVSVLGAGQHFVNLGSNIYDSLKGTQVNQMLGLDKSLPQIFGKDAPEGKGRNISLVDGEVKKLFEDFNAAVDAAPIDSKEKLTEKLNMSDDQLNKINEGFRDGFAKNPGLNGSTPTTRGISAFLRVMDAGANTFTGAADVVLGGLKIKSASDTGDKVGIAQGAITVAAGAFNLAGGGAQMAALMGVNAARALAGPLLWAGAALTVALTPFLIVEDIKHNNRMDAHRDDLNQLFTDLDAQGLLKEDGLERYEFLDSYMYNYAQRDAPDDKSIFEYREEEYAFYSDEGHLPEAGWDDVKHEDYKGDGNNLETQMA</sequence>
<evidence type="ECO:0000313" key="3">
    <source>
        <dbReference type="EMBL" id="GGJ85896.1"/>
    </source>
</evidence>
<feature type="compositionally biased region" description="Basic and acidic residues" evidence="1">
    <location>
        <begin position="32"/>
        <end position="41"/>
    </location>
</feature>
<keyword evidence="2" id="KW-0472">Membrane</keyword>
<organism evidence="3 4">
    <name type="scientific">Pseudomonas matsuisoli</name>
    <dbReference type="NCBI Taxonomy" id="1515666"/>
    <lineage>
        <taxon>Bacteria</taxon>
        <taxon>Pseudomonadati</taxon>
        <taxon>Pseudomonadota</taxon>
        <taxon>Gammaproteobacteria</taxon>
        <taxon>Pseudomonadales</taxon>
        <taxon>Pseudomonadaceae</taxon>
        <taxon>Pseudomonas</taxon>
    </lineage>
</organism>
<proteinExistence type="predicted"/>
<gene>
    <name evidence="3" type="ORF">GCM10009304_09980</name>
</gene>
<comment type="caution">
    <text evidence="3">The sequence shown here is derived from an EMBL/GenBank/DDBJ whole genome shotgun (WGS) entry which is preliminary data.</text>
</comment>
<keyword evidence="2" id="KW-1133">Transmembrane helix</keyword>
<accession>A0A917UUF5</accession>
<evidence type="ECO:0000313" key="4">
    <source>
        <dbReference type="Proteomes" id="UP000635983"/>
    </source>
</evidence>
<name>A0A917UUF5_9PSED</name>
<feature type="region of interest" description="Disordered" evidence="1">
    <location>
        <begin position="150"/>
        <end position="180"/>
    </location>
</feature>
<dbReference type="EMBL" id="BMPO01000002">
    <property type="protein sequence ID" value="GGJ85896.1"/>
    <property type="molecule type" value="Genomic_DNA"/>
</dbReference>
<reference evidence="3" key="1">
    <citation type="journal article" date="2014" name="Int. J. Syst. Evol. Microbiol.">
        <title>Complete genome sequence of Corynebacterium casei LMG S-19264T (=DSM 44701T), isolated from a smear-ripened cheese.</title>
        <authorList>
            <consortium name="US DOE Joint Genome Institute (JGI-PGF)"/>
            <person name="Walter F."/>
            <person name="Albersmeier A."/>
            <person name="Kalinowski J."/>
            <person name="Ruckert C."/>
        </authorList>
    </citation>
    <scope>NUCLEOTIDE SEQUENCE</scope>
    <source>
        <strain evidence="3">JCM 30078</strain>
    </source>
</reference>
<evidence type="ECO:0000256" key="1">
    <source>
        <dbReference type="SAM" id="MobiDB-lite"/>
    </source>
</evidence>